<reference evidence="3" key="1">
    <citation type="submission" date="2018-05" db="EMBL/GenBank/DDBJ databases">
        <authorList>
            <person name="Li X."/>
        </authorList>
    </citation>
    <scope>NUCLEOTIDE SEQUENCE [LARGE SCALE GENOMIC DNA]</scope>
    <source>
        <strain evidence="3">LX32</strain>
    </source>
</reference>
<protein>
    <submittedName>
        <fullName evidence="2">Uncharacterized protein</fullName>
    </submittedName>
</protein>
<sequence>MAEDDRTFRTSTPQANRAEMQGLGVGQKEMNAQQAPNRDQHATDPQRLEPFENDPAGAGDDRGRGSSDMGAAAASAGQRGESRSFDERNAAGIDDAGDLGAGTPPGVDIHDIGQDDNPEQAWGHEAEEGVTYSATGSRKGVKTEAERGQGRLTRQRTKDIISRRG</sequence>
<proteinExistence type="predicted"/>
<feature type="compositionally biased region" description="Basic and acidic residues" evidence="1">
    <location>
        <begin position="80"/>
        <end position="89"/>
    </location>
</feature>
<keyword evidence="3" id="KW-1185">Reference proteome</keyword>
<accession>A0A328AFQ3</accession>
<organism evidence="2 3">
    <name type="scientific">Phenylobacterium soli</name>
    <dbReference type="NCBI Taxonomy" id="2170551"/>
    <lineage>
        <taxon>Bacteria</taxon>
        <taxon>Pseudomonadati</taxon>
        <taxon>Pseudomonadota</taxon>
        <taxon>Alphaproteobacteria</taxon>
        <taxon>Caulobacterales</taxon>
        <taxon>Caulobacteraceae</taxon>
        <taxon>Phenylobacterium</taxon>
    </lineage>
</organism>
<gene>
    <name evidence="2" type="ORF">DJ017_01885</name>
</gene>
<name>A0A328AFQ3_9CAUL</name>
<evidence type="ECO:0000256" key="1">
    <source>
        <dbReference type="SAM" id="MobiDB-lite"/>
    </source>
</evidence>
<feature type="compositionally biased region" description="Basic and acidic residues" evidence="1">
    <location>
        <begin position="156"/>
        <end position="165"/>
    </location>
</feature>
<dbReference type="EMBL" id="QFYQ01000001">
    <property type="protein sequence ID" value="RAK53365.1"/>
    <property type="molecule type" value="Genomic_DNA"/>
</dbReference>
<feature type="region of interest" description="Disordered" evidence="1">
    <location>
        <begin position="1"/>
        <end position="165"/>
    </location>
</feature>
<evidence type="ECO:0000313" key="2">
    <source>
        <dbReference type="EMBL" id="RAK53365.1"/>
    </source>
</evidence>
<feature type="compositionally biased region" description="Basic and acidic residues" evidence="1">
    <location>
        <begin position="38"/>
        <end position="50"/>
    </location>
</feature>
<evidence type="ECO:0000313" key="3">
    <source>
        <dbReference type="Proteomes" id="UP000249254"/>
    </source>
</evidence>
<dbReference type="RefSeq" id="WP_111527117.1">
    <property type="nucleotide sequence ID" value="NZ_JBHRSG010000001.1"/>
</dbReference>
<dbReference type="OrthoDB" id="7210784at2"/>
<comment type="caution">
    <text evidence="2">The sequence shown here is derived from an EMBL/GenBank/DDBJ whole genome shotgun (WGS) entry which is preliminary data.</text>
</comment>
<feature type="compositionally biased region" description="Low complexity" evidence="1">
    <location>
        <begin position="66"/>
        <end position="79"/>
    </location>
</feature>
<dbReference type="Proteomes" id="UP000249254">
    <property type="component" value="Unassembled WGS sequence"/>
</dbReference>
<dbReference type="AlphaFoldDB" id="A0A328AFQ3"/>